<organism evidence="1">
    <name type="scientific">Salmonella typhimurium</name>
    <dbReference type="NCBI Taxonomy" id="90371"/>
    <lineage>
        <taxon>Bacteria</taxon>
        <taxon>Pseudomonadati</taxon>
        <taxon>Pseudomonadota</taxon>
        <taxon>Gammaproteobacteria</taxon>
        <taxon>Enterobacterales</taxon>
        <taxon>Enterobacteriaceae</taxon>
        <taxon>Salmonella</taxon>
    </lineage>
</organism>
<name>A0A715WRL4_SALTM</name>
<protein>
    <submittedName>
        <fullName evidence="1">Methyltransferase</fullName>
    </submittedName>
</protein>
<reference evidence="1" key="1">
    <citation type="journal article" date="2018" name="Genome Biol.">
        <title>SKESA: strategic k-mer extension for scrupulous assemblies.</title>
        <authorList>
            <person name="Souvorov A."/>
            <person name="Agarwala R."/>
            <person name="Lipman D.J."/>
        </authorList>
    </citation>
    <scope>NUCLEOTIDE SEQUENCE</scope>
    <source>
        <strain evidence="1">S335FT</strain>
    </source>
</reference>
<keyword evidence="1" id="KW-0489">Methyltransferase</keyword>
<comment type="caution">
    <text evidence="1">The sequence shown here is derived from an EMBL/GenBank/DDBJ whole genome shotgun (WGS) entry which is preliminary data.</text>
</comment>
<feature type="non-terminal residue" evidence="1">
    <location>
        <position position="1"/>
    </location>
</feature>
<dbReference type="AlphaFoldDB" id="A0A715WRL4"/>
<keyword evidence="1" id="KW-0808">Transferase</keyword>
<dbReference type="GO" id="GO:0008168">
    <property type="term" value="F:methyltransferase activity"/>
    <property type="evidence" value="ECO:0007669"/>
    <property type="project" value="UniProtKB-KW"/>
</dbReference>
<dbReference type="EMBL" id="DAAOQH010000173">
    <property type="protein sequence ID" value="HAD5063786.1"/>
    <property type="molecule type" value="Genomic_DNA"/>
</dbReference>
<sequence>SWDYKTKSSCKFGSKIIVTNLVR</sequence>
<accession>A0A715WRL4</accession>
<dbReference type="GO" id="GO:0032259">
    <property type="term" value="P:methylation"/>
    <property type="evidence" value="ECO:0007669"/>
    <property type="project" value="UniProtKB-KW"/>
</dbReference>
<evidence type="ECO:0000313" key="1">
    <source>
        <dbReference type="EMBL" id="HAD5063786.1"/>
    </source>
</evidence>
<proteinExistence type="predicted"/>
<reference evidence="1" key="2">
    <citation type="submission" date="2019-01" db="EMBL/GenBank/DDBJ databases">
        <authorList>
            <consortium name="NCBI Pathogen Detection Project"/>
        </authorList>
    </citation>
    <scope>NUCLEOTIDE SEQUENCE</scope>
    <source>
        <strain evidence="1">S335FT</strain>
    </source>
</reference>
<gene>
    <name evidence="1" type="ORF">G1R48_25895</name>
</gene>